<feature type="domain" description="Sodium/calcium exchanger membrane region" evidence="9">
    <location>
        <begin position="120"/>
        <end position="197"/>
    </location>
</feature>
<evidence type="ECO:0000313" key="11">
    <source>
        <dbReference type="Proteomes" id="UP000276776"/>
    </source>
</evidence>
<dbReference type="GO" id="GO:0005262">
    <property type="term" value="F:calcium channel activity"/>
    <property type="evidence" value="ECO:0007669"/>
    <property type="project" value="TreeGrafter"/>
</dbReference>
<evidence type="ECO:0000256" key="5">
    <source>
        <dbReference type="ARBA" id="ARBA00022692"/>
    </source>
</evidence>
<comment type="subcellular location">
    <subcellularLocation>
        <location evidence="1">Membrane</location>
        <topology evidence="1">Multi-pass membrane protein</topology>
    </subcellularLocation>
</comment>
<evidence type="ECO:0000313" key="10">
    <source>
        <dbReference type="EMBL" id="VDN08593.1"/>
    </source>
</evidence>
<reference evidence="12" key="1">
    <citation type="submission" date="2017-02" db="UniProtKB">
        <authorList>
            <consortium name="WormBaseParasite"/>
        </authorList>
    </citation>
    <scope>IDENTIFICATION</scope>
</reference>
<evidence type="ECO:0000259" key="9">
    <source>
        <dbReference type="Pfam" id="PF01699"/>
    </source>
</evidence>
<dbReference type="STRING" id="103827.A0A0N5DCH4"/>
<keyword evidence="4" id="KW-0406">Ion transport</keyword>
<dbReference type="Proteomes" id="UP000276776">
    <property type="component" value="Unassembled WGS sequence"/>
</dbReference>
<evidence type="ECO:0000256" key="1">
    <source>
        <dbReference type="ARBA" id="ARBA00004141"/>
    </source>
</evidence>
<evidence type="ECO:0000313" key="12">
    <source>
        <dbReference type="WBParaSite" id="TCLT_0001089801-mRNA-1"/>
    </source>
</evidence>
<dbReference type="WBParaSite" id="TCLT_0001089801-mRNA-1">
    <property type="protein sequence ID" value="TCLT_0001089801-mRNA-1"/>
    <property type="gene ID" value="TCLT_0001089801"/>
</dbReference>
<dbReference type="InterPro" id="IPR004481">
    <property type="entry name" value="K/Na/Ca-exchanger"/>
</dbReference>
<dbReference type="Gene3D" id="1.20.1420.30">
    <property type="entry name" value="NCX, central ion-binding region"/>
    <property type="match status" value="1"/>
</dbReference>
<dbReference type="PANTHER" id="PTHR10846:SF72">
    <property type="entry name" value="SODIUM_POTASSIUM_CALCIUM EXCHANGER NCKX30C"/>
    <property type="match status" value="1"/>
</dbReference>
<evidence type="ECO:0000256" key="3">
    <source>
        <dbReference type="ARBA" id="ARBA00022449"/>
    </source>
</evidence>
<evidence type="ECO:0000256" key="4">
    <source>
        <dbReference type="ARBA" id="ARBA00022568"/>
    </source>
</evidence>
<sequence length="220" mass="24710">MTRFCTTNRISEADSSVKHLIHKHSLNLHNNSIVGMENGTLVFENKSIRWNRIPSGVQNRFVLRTKNFTDISASDFDLLDERENNDCHKVTASTGANSSLFPNDLFTLNQRRNGALLLHFFGLFYMFVALAIVCDEFFVPSLAVLIKKLSISENVAGATFMAAGGSAPEFFTCLFGVFLTQNNVGIGTIVGKNNFDVYRFAIRIVINLRILKFFIFPRAI</sequence>
<dbReference type="EMBL" id="UYYF01005542">
    <property type="protein sequence ID" value="VDN08593.1"/>
    <property type="molecule type" value="Genomic_DNA"/>
</dbReference>
<dbReference type="InterPro" id="IPR004837">
    <property type="entry name" value="NaCa_Exmemb"/>
</dbReference>
<protein>
    <submittedName>
        <fullName evidence="12">Na_Ca_ex domain-containing protein</fullName>
    </submittedName>
</protein>
<dbReference type="InterPro" id="IPR044880">
    <property type="entry name" value="NCX_ion-bd_dom_sf"/>
</dbReference>
<dbReference type="OrthoDB" id="2127281at2759"/>
<proteinExistence type="inferred from homology"/>
<dbReference type="GO" id="GO:0005886">
    <property type="term" value="C:plasma membrane"/>
    <property type="evidence" value="ECO:0007669"/>
    <property type="project" value="TreeGrafter"/>
</dbReference>
<dbReference type="PANTHER" id="PTHR10846">
    <property type="entry name" value="SODIUM/POTASSIUM/CALCIUM EXCHANGER"/>
    <property type="match status" value="1"/>
</dbReference>
<dbReference type="GO" id="GO:0008273">
    <property type="term" value="F:calcium, potassium:sodium antiporter activity"/>
    <property type="evidence" value="ECO:0007669"/>
    <property type="project" value="TreeGrafter"/>
</dbReference>
<keyword evidence="11" id="KW-1185">Reference proteome</keyword>
<keyword evidence="3" id="KW-0050">Antiport</keyword>
<keyword evidence="5 8" id="KW-0812">Transmembrane</keyword>
<keyword evidence="7 8" id="KW-0472">Membrane</keyword>
<evidence type="ECO:0000256" key="6">
    <source>
        <dbReference type="ARBA" id="ARBA00022989"/>
    </source>
</evidence>
<name>A0A0N5DCH4_THECL</name>
<dbReference type="Pfam" id="PF01699">
    <property type="entry name" value="Na_Ca_ex"/>
    <property type="match status" value="1"/>
</dbReference>
<evidence type="ECO:0000256" key="2">
    <source>
        <dbReference type="ARBA" id="ARBA00005364"/>
    </source>
</evidence>
<dbReference type="AlphaFoldDB" id="A0A0N5DCH4"/>
<comment type="similarity">
    <text evidence="2">Belongs to the Ca(2+):cation antiporter (CaCA) (TC 2.A.19) family. SLC24A subfamily.</text>
</comment>
<dbReference type="GO" id="GO:0006874">
    <property type="term" value="P:intracellular calcium ion homeostasis"/>
    <property type="evidence" value="ECO:0007669"/>
    <property type="project" value="TreeGrafter"/>
</dbReference>
<evidence type="ECO:0000256" key="7">
    <source>
        <dbReference type="ARBA" id="ARBA00023136"/>
    </source>
</evidence>
<feature type="transmembrane region" description="Helical" evidence="8">
    <location>
        <begin position="115"/>
        <end position="133"/>
    </location>
</feature>
<keyword evidence="4" id="KW-0106">Calcium</keyword>
<keyword evidence="6 8" id="KW-1133">Transmembrane helix</keyword>
<keyword evidence="4" id="KW-0813">Transport</keyword>
<reference evidence="10 11" key="2">
    <citation type="submission" date="2018-11" db="EMBL/GenBank/DDBJ databases">
        <authorList>
            <consortium name="Pathogen Informatics"/>
        </authorList>
    </citation>
    <scope>NUCLEOTIDE SEQUENCE [LARGE SCALE GENOMIC DNA]</scope>
</reference>
<organism evidence="12">
    <name type="scientific">Thelazia callipaeda</name>
    <name type="common">Oriental eyeworm</name>
    <name type="synonym">Parasitic nematode</name>
    <dbReference type="NCBI Taxonomy" id="103827"/>
    <lineage>
        <taxon>Eukaryota</taxon>
        <taxon>Metazoa</taxon>
        <taxon>Ecdysozoa</taxon>
        <taxon>Nematoda</taxon>
        <taxon>Chromadorea</taxon>
        <taxon>Rhabditida</taxon>
        <taxon>Spirurina</taxon>
        <taxon>Spiruromorpha</taxon>
        <taxon>Thelazioidea</taxon>
        <taxon>Thelaziidae</taxon>
        <taxon>Thelazia</taxon>
    </lineage>
</organism>
<accession>A0A0N5DCH4</accession>
<keyword evidence="4" id="KW-0109">Calcium transport</keyword>
<gene>
    <name evidence="10" type="ORF">TCLT_LOCUS10875</name>
</gene>
<evidence type="ECO:0000256" key="8">
    <source>
        <dbReference type="SAM" id="Phobius"/>
    </source>
</evidence>